<protein>
    <submittedName>
        <fullName evidence="3">Uncharacterized protein</fullName>
    </submittedName>
</protein>
<evidence type="ECO:0000313" key="3">
    <source>
        <dbReference type="EMBL" id="MDN2481120.1"/>
    </source>
</evidence>
<evidence type="ECO:0000313" key="4">
    <source>
        <dbReference type="Proteomes" id="UP001169719"/>
    </source>
</evidence>
<dbReference type="Proteomes" id="UP001169719">
    <property type="component" value="Unassembled WGS sequence"/>
</dbReference>
<dbReference type="EMBL" id="JAUEOZ010000001">
    <property type="protein sequence ID" value="MDN2481120.1"/>
    <property type="molecule type" value="Genomic_DNA"/>
</dbReference>
<keyword evidence="2" id="KW-0472">Membrane</keyword>
<proteinExistence type="predicted"/>
<comment type="caution">
    <text evidence="3">The sequence shown here is derived from an EMBL/GenBank/DDBJ whole genome shotgun (WGS) entry which is preliminary data.</text>
</comment>
<gene>
    <name evidence="3" type="ORF">QWJ08_06895</name>
</gene>
<keyword evidence="2" id="KW-0812">Transmembrane</keyword>
<evidence type="ECO:0000256" key="2">
    <source>
        <dbReference type="SAM" id="Phobius"/>
    </source>
</evidence>
<sequence length="152" mass="16440">MASKNPVKGFIHCHMPDCGAVATVHAVGEHKILTTGEPPKNQRNTGRLYFNCPCCGFQQGKGEPFQAFIKANMSETKEGLKRPETNKTEASKPAPPPMVAEAKPVIEAVTETKPKPVKTRFETLTPYLAAAAALIALFLFIHKGTTKNHATA</sequence>
<evidence type="ECO:0000256" key="1">
    <source>
        <dbReference type="SAM" id="MobiDB-lite"/>
    </source>
</evidence>
<keyword evidence="2" id="KW-1133">Transmembrane helix</keyword>
<organism evidence="3 4">
    <name type="scientific">Vibrio agarivorans</name>
    <dbReference type="NCBI Taxonomy" id="153622"/>
    <lineage>
        <taxon>Bacteria</taxon>
        <taxon>Pseudomonadati</taxon>
        <taxon>Pseudomonadota</taxon>
        <taxon>Gammaproteobacteria</taxon>
        <taxon>Vibrionales</taxon>
        <taxon>Vibrionaceae</taxon>
        <taxon>Vibrio</taxon>
    </lineage>
</organism>
<feature type="transmembrane region" description="Helical" evidence="2">
    <location>
        <begin position="124"/>
        <end position="141"/>
    </location>
</feature>
<name>A0ABT7XZB4_9VIBR</name>
<feature type="compositionally biased region" description="Basic and acidic residues" evidence="1">
    <location>
        <begin position="75"/>
        <end position="90"/>
    </location>
</feature>
<feature type="region of interest" description="Disordered" evidence="1">
    <location>
        <begin position="75"/>
        <end position="100"/>
    </location>
</feature>
<accession>A0ABT7XZB4</accession>
<keyword evidence="4" id="KW-1185">Reference proteome</keyword>
<dbReference type="RefSeq" id="WP_289961240.1">
    <property type="nucleotide sequence ID" value="NZ_JAUEOZ010000001.1"/>
</dbReference>
<reference evidence="3" key="1">
    <citation type="submission" date="2024-05" db="EMBL/GenBank/DDBJ databases">
        <title>Genome Sequences of Four Agar- Degrading Marine Bacteria.</title>
        <authorList>
            <person name="Phillips E.K."/>
            <person name="Shaffer J.C."/>
            <person name="Henson M.W."/>
            <person name="Temperton B."/>
            <person name="Thrash C.J."/>
            <person name="Martin M.O."/>
        </authorList>
    </citation>
    <scope>NUCLEOTIDE SEQUENCE</scope>
    <source>
        <strain evidence="3">EKP203</strain>
    </source>
</reference>